<evidence type="ECO:0000313" key="2">
    <source>
        <dbReference type="Proteomes" id="UP000521872"/>
    </source>
</evidence>
<evidence type="ECO:0008006" key="3">
    <source>
        <dbReference type="Google" id="ProtNLM"/>
    </source>
</evidence>
<accession>A0A8H4QKV1</accession>
<dbReference type="EMBL" id="JAACJL010000047">
    <property type="protein sequence ID" value="KAF4612738.1"/>
    <property type="molecule type" value="Genomic_DNA"/>
</dbReference>
<gene>
    <name evidence="1" type="ORF">D9613_011873</name>
</gene>
<evidence type="ECO:0000313" key="1">
    <source>
        <dbReference type="EMBL" id="KAF4612738.1"/>
    </source>
</evidence>
<reference evidence="1 2" key="1">
    <citation type="submission" date="2019-12" db="EMBL/GenBank/DDBJ databases">
        <authorList>
            <person name="Floudas D."/>
            <person name="Bentzer J."/>
            <person name="Ahren D."/>
            <person name="Johansson T."/>
            <person name="Persson P."/>
            <person name="Tunlid A."/>
        </authorList>
    </citation>
    <scope>NUCLEOTIDE SEQUENCE [LARGE SCALE GENOMIC DNA]</scope>
    <source>
        <strain evidence="1 2">CBS 102.39</strain>
    </source>
</reference>
<sequence length="479" mass="54745">MKKDFDPLRLPPELWLEIFMKNTELHYRLKTARHCSQVCQLCRTILLSSSSTWGRLLVLHEFVWTADEWKELILRRVGNSLLWIHGPISYSTWHFLQTIVDSKWENVQIFDECHTAQAPPLSPETSAYLEKPAPNLEVFALKYAGHIYPAPRKPFIQNMFGNLAPRLRSFEISSSIFDVNSTLPWIPNLHTIHFHEEYYRDDIFTVLNAMPRVEFIHITLRAWSDEPLTPDFTPHLPRLRGLEVIGGDLPDALPFLELIKASDQMGFLVVDIPDRTPNVQNLSSRYHHALVPFILSYMKRCAPRFLTLETDDRLRIFDHPPSTSGPYFETGSLDVHLFLDSNGHSALADLVASGSFSSVEQLLIDVGDKHEALIPLYEALTSVTELEASYLGIPALHADREQKQSVLFPKLRILRISFDGRAPRDTSYLSQVFDYVEYRARVGLPLSCLDLSDCSPLEPSDGNRERLDKLTGLTVELPS</sequence>
<organism evidence="1 2">
    <name type="scientific">Agrocybe pediades</name>
    <dbReference type="NCBI Taxonomy" id="84607"/>
    <lineage>
        <taxon>Eukaryota</taxon>
        <taxon>Fungi</taxon>
        <taxon>Dikarya</taxon>
        <taxon>Basidiomycota</taxon>
        <taxon>Agaricomycotina</taxon>
        <taxon>Agaricomycetes</taxon>
        <taxon>Agaricomycetidae</taxon>
        <taxon>Agaricales</taxon>
        <taxon>Agaricineae</taxon>
        <taxon>Strophariaceae</taxon>
        <taxon>Agrocybe</taxon>
    </lineage>
</organism>
<dbReference type="AlphaFoldDB" id="A0A8H4QKV1"/>
<comment type="caution">
    <text evidence="1">The sequence shown here is derived from an EMBL/GenBank/DDBJ whole genome shotgun (WGS) entry which is preliminary data.</text>
</comment>
<protein>
    <recommendedName>
        <fullName evidence="3">F-box domain-containing protein</fullName>
    </recommendedName>
</protein>
<dbReference type="Proteomes" id="UP000521872">
    <property type="component" value="Unassembled WGS sequence"/>
</dbReference>
<keyword evidence="2" id="KW-1185">Reference proteome</keyword>
<proteinExistence type="predicted"/>
<name>A0A8H4QKV1_9AGAR</name>